<keyword evidence="4" id="KW-0239">DNA-directed DNA polymerase</keyword>
<evidence type="ECO:0000256" key="1">
    <source>
        <dbReference type="ARBA" id="ARBA00022679"/>
    </source>
</evidence>
<dbReference type="GO" id="GO:0003887">
    <property type="term" value="F:DNA-directed DNA polymerase activity"/>
    <property type="evidence" value="ECO:0007669"/>
    <property type="project" value="UniProtKB-KW"/>
</dbReference>
<evidence type="ECO:0000256" key="3">
    <source>
        <dbReference type="ARBA" id="ARBA00022705"/>
    </source>
</evidence>
<organism evidence="6">
    <name type="scientific">Siphoviridae sp. ctnpt50</name>
    <dbReference type="NCBI Taxonomy" id="2827941"/>
    <lineage>
        <taxon>Viruses</taxon>
        <taxon>Duplodnaviria</taxon>
        <taxon>Heunggongvirae</taxon>
        <taxon>Uroviricota</taxon>
        <taxon>Caudoviricetes</taxon>
    </lineage>
</organism>
<dbReference type="Pfam" id="PF02811">
    <property type="entry name" value="PHP"/>
    <property type="match status" value="1"/>
</dbReference>
<dbReference type="GO" id="GO:0006260">
    <property type="term" value="P:DNA replication"/>
    <property type="evidence" value="ECO:0007669"/>
    <property type="project" value="UniProtKB-KW"/>
</dbReference>
<keyword evidence="3" id="KW-0235">DNA replication</keyword>
<dbReference type="SMART" id="SM00481">
    <property type="entry name" value="POLIIIAc"/>
    <property type="match status" value="1"/>
</dbReference>
<sequence>MQNLHRHTSYSNVCIADSAATNEQYAKRAVELGHKVISSVEHGWQGYYYQCYELAQKYNLKFVFGAEAYWVKDRQKEYEEIDPSTGEPLKNKDGTIKAHKDNSNCHILLLAKTEIGRRAINKILSEANETGYYFRPRVDLELLLSLPPDDVVVTTACVAYWKYEDIEDITLRLWKHFGKNFYLEIQAHDTDQQRKISRRILSLSQKYGIEMIVGLDSHYIYPEQAQEREYILEAKDVHYKDEEGWYMDYPDDEEVMRRFMKQGVFTKEQVQRAMDNTDISLTFDDYAKDNPVFSKDIKLPTLYPNLSQEERNKKYSVLISKLFREYAEKHHITGEEYKRYLEGIKMEVQTVKDTGMADYFLLDYEIVKKAIEKGGVLTDSGRGSSVGYFTNTLLGFSKVDRFQSPITLYPERFISKTRILETHSLPDIDMNWGTPEIAEEAQKEILGDDHAIPMIAFGTCKKKSAFKLFARSQNMDFELANTISSQIADYEEAVKNAEDDDKDQIDIYDFVDKKYSNYIEQSKKYWGIIMDKKKAPCAFLLYQGNIREEIGLIKCKSESTGKEFLTAVVDGAIAENYKFLKNDILCVSIVLLVDKIYRRIGIPHKTVEELKDFVKNDPKTWDIYKNGYTLGVNQCEQVSSAKKMMRFQAKNISELSAWIAAIRPAFKSMYSKFESRESFSYGIPAFDKLLQTEELPQSWILYQEQSMSVLSYAGFPMDECYGIIKAIAKKHPEKVRPLKDRFIEGFKKRIVTEEGIEETQAQEMSERVWQIINDSCGYGFNSAHAYCMAIDSLSCAMLKANYPYEFYEVLLQFHSDRGEKDKVGALKAEMKKAFGIQEGPYRFGEDNRKFNAIPERGIIQPSLLSIKGLSQDLANDLYELSQTKRFDSFIDLLREFDHMKSMNVAKLDTLIKLNYFSQFAPIGKLLNIIELYNKFGTRKTLKESDVLSLPMPVQEVIAKYTVKPKTQYKITDSDGMLRDLAELTGERPITMMMRLGWEKELLGYCSSTDPSQQGSWLVLDIDTKYSPKLSIYAIWSGEQRIVKVSKRDFQSNPLTKGDTIRLTIEQRPKTKLVDGQWVKDESVKEDWLKYYSIVK</sequence>
<reference evidence="6" key="1">
    <citation type="journal article" date="2021" name="Proc. Natl. Acad. Sci. U.S.A.">
        <title>A Catalog of Tens of Thousands of Viruses from Human Metagenomes Reveals Hidden Associations with Chronic Diseases.</title>
        <authorList>
            <person name="Tisza M.J."/>
            <person name="Buck C.B."/>
        </authorList>
    </citation>
    <scope>NUCLEOTIDE SEQUENCE</scope>
    <source>
        <strain evidence="6">Ctnpt50</strain>
    </source>
</reference>
<evidence type="ECO:0000259" key="5">
    <source>
        <dbReference type="SMART" id="SM00481"/>
    </source>
</evidence>
<dbReference type="Pfam" id="PF07733">
    <property type="entry name" value="DNA_pol3_alpha"/>
    <property type="match status" value="1"/>
</dbReference>
<name>A0A8S5SD63_9CAUD</name>
<dbReference type="InterPro" id="IPR040982">
    <property type="entry name" value="DNA_pol3_finger"/>
</dbReference>
<protein>
    <submittedName>
        <fullName evidence="6">DNA polymerase III, alpha subunit</fullName>
    </submittedName>
</protein>
<dbReference type="InterPro" id="IPR004805">
    <property type="entry name" value="DnaE2/DnaE/PolC"/>
</dbReference>
<dbReference type="SUPFAM" id="SSF89550">
    <property type="entry name" value="PHP domain-like"/>
    <property type="match status" value="1"/>
</dbReference>
<evidence type="ECO:0000313" key="6">
    <source>
        <dbReference type="EMBL" id="DAF48902.1"/>
    </source>
</evidence>
<dbReference type="EMBL" id="BK032577">
    <property type="protein sequence ID" value="DAF48902.1"/>
    <property type="molecule type" value="Genomic_DNA"/>
</dbReference>
<dbReference type="GO" id="GO:0008408">
    <property type="term" value="F:3'-5' exonuclease activity"/>
    <property type="evidence" value="ECO:0007669"/>
    <property type="project" value="InterPro"/>
</dbReference>
<evidence type="ECO:0000256" key="4">
    <source>
        <dbReference type="ARBA" id="ARBA00022932"/>
    </source>
</evidence>
<dbReference type="Gene3D" id="3.20.20.140">
    <property type="entry name" value="Metal-dependent hydrolases"/>
    <property type="match status" value="1"/>
</dbReference>
<dbReference type="Pfam" id="PF17657">
    <property type="entry name" value="DNA_pol3_finger"/>
    <property type="match status" value="1"/>
</dbReference>
<dbReference type="InterPro" id="IPR011708">
    <property type="entry name" value="DNA_pol3_alpha_NTPase_dom"/>
</dbReference>
<dbReference type="PANTHER" id="PTHR32294">
    <property type="entry name" value="DNA POLYMERASE III SUBUNIT ALPHA"/>
    <property type="match status" value="1"/>
</dbReference>
<dbReference type="InterPro" id="IPR004013">
    <property type="entry name" value="PHP_dom"/>
</dbReference>
<evidence type="ECO:0000256" key="2">
    <source>
        <dbReference type="ARBA" id="ARBA00022695"/>
    </source>
</evidence>
<accession>A0A8S5SD63</accession>
<keyword evidence="1" id="KW-0808">Transferase</keyword>
<dbReference type="InterPro" id="IPR003141">
    <property type="entry name" value="Pol/His_phosphatase_N"/>
</dbReference>
<dbReference type="PANTHER" id="PTHR32294:SF0">
    <property type="entry name" value="DNA POLYMERASE III SUBUNIT ALPHA"/>
    <property type="match status" value="1"/>
</dbReference>
<feature type="domain" description="Polymerase/histidinol phosphatase N-terminal" evidence="5">
    <location>
        <begin position="2"/>
        <end position="72"/>
    </location>
</feature>
<keyword evidence="2" id="KW-0548">Nucleotidyltransferase</keyword>
<dbReference type="InterPro" id="IPR016195">
    <property type="entry name" value="Pol/histidinol_Pase-like"/>
</dbReference>
<proteinExistence type="predicted"/>